<keyword evidence="3" id="KW-1185">Reference proteome</keyword>
<dbReference type="EMBL" id="JBHLSV010000005">
    <property type="protein sequence ID" value="MFC0673478.1"/>
    <property type="molecule type" value="Genomic_DNA"/>
</dbReference>
<organism evidence="2 3">
    <name type="scientific">Brachybacterium hainanense</name>
    <dbReference type="NCBI Taxonomy" id="1541174"/>
    <lineage>
        <taxon>Bacteria</taxon>
        <taxon>Bacillati</taxon>
        <taxon>Actinomycetota</taxon>
        <taxon>Actinomycetes</taxon>
        <taxon>Micrococcales</taxon>
        <taxon>Dermabacteraceae</taxon>
        <taxon>Brachybacterium</taxon>
    </lineage>
</organism>
<dbReference type="SUPFAM" id="SSF55729">
    <property type="entry name" value="Acyl-CoA N-acyltransferases (Nat)"/>
    <property type="match status" value="1"/>
</dbReference>
<protein>
    <submittedName>
        <fullName evidence="2">GNAT family N-acetyltransferase</fullName>
    </submittedName>
</protein>
<accession>A0ABV6RC04</accession>
<feature type="domain" description="N-acetyltransferase" evidence="1">
    <location>
        <begin position="1"/>
        <end position="184"/>
    </location>
</feature>
<sequence length="195" mass="21304">MQLRRATVPDLDPAARVLAAAFHDYPWTRHVIPQDEYPERLRELQLLYLRHAHRHGIVVLEASGGVAALLPPGTPDPDEEVLARIVALHGNRIDRLLSGADAPATTAPSAWTLETLGVRPEAQGRGIGSALLDHALEEAARAGAREIALETSDARNVRFYERHGFTVLDETIPPTAPPVWRMLRSGCPAYPAPDS</sequence>
<evidence type="ECO:0000313" key="2">
    <source>
        <dbReference type="EMBL" id="MFC0673478.1"/>
    </source>
</evidence>
<proteinExistence type="predicted"/>
<comment type="caution">
    <text evidence="2">The sequence shown here is derived from an EMBL/GenBank/DDBJ whole genome shotgun (WGS) entry which is preliminary data.</text>
</comment>
<dbReference type="RefSeq" id="WP_376979076.1">
    <property type="nucleotide sequence ID" value="NZ_JBHLSV010000005.1"/>
</dbReference>
<evidence type="ECO:0000259" key="1">
    <source>
        <dbReference type="PROSITE" id="PS51186"/>
    </source>
</evidence>
<dbReference type="InterPro" id="IPR052523">
    <property type="entry name" value="Trichothecene_AcTrans"/>
</dbReference>
<dbReference type="CDD" id="cd04301">
    <property type="entry name" value="NAT_SF"/>
    <property type="match status" value="1"/>
</dbReference>
<dbReference type="PROSITE" id="PS51186">
    <property type="entry name" value="GNAT"/>
    <property type="match status" value="1"/>
</dbReference>
<dbReference type="Proteomes" id="UP001589793">
    <property type="component" value="Unassembled WGS sequence"/>
</dbReference>
<dbReference type="InterPro" id="IPR000182">
    <property type="entry name" value="GNAT_dom"/>
</dbReference>
<gene>
    <name evidence="2" type="ORF">ACFFF6_05865</name>
</gene>
<dbReference type="InterPro" id="IPR016181">
    <property type="entry name" value="Acyl_CoA_acyltransferase"/>
</dbReference>
<dbReference type="PANTHER" id="PTHR42791:SF1">
    <property type="entry name" value="N-ACETYLTRANSFERASE DOMAIN-CONTAINING PROTEIN"/>
    <property type="match status" value="1"/>
</dbReference>
<dbReference type="Gene3D" id="3.40.630.30">
    <property type="match status" value="1"/>
</dbReference>
<reference evidence="2 3" key="1">
    <citation type="submission" date="2024-09" db="EMBL/GenBank/DDBJ databases">
        <authorList>
            <person name="Sun Q."/>
            <person name="Mori K."/>
        </authorList>
    </citation>
    <scope>NUCLEOTIDE SEQUENCE [LARGE SCALE GENOMIC DNA]</scope>
    <source>
        <strain evidence="2 3">CICC 10874</strain>
    </source>
</reference>
<evidence type="ECO:0000313" key="3">
    <source>
        <dbReference type="Proteomes" id="UP001589793"/>
    </source>
</evidence>
<dbReference type="Pfam" id="PF00583">
    <property type="entry name" value="Acetyltransf_1"/>
    <property type="match status" value="1"/>
</dbReference>
<name>A0ABV6RC04_9MICO</name>
<dbReference type="PANTHER" id="PTHR42791">
    <property type="entry name" value="GNAT FAMILY ACETYLTRANSFERASE"/>
    <property type="match status" value="1"/>
</dbReference>